<sequence>MASKRRWRKRLPTPSFDDDSPLENHLDKCPVLIGKNIDLFSFTYDALSFHIEYFFVSMGWVSIVTLDEKAYLNLMKEFYQDMVYTLETGISCMVRNKQIKITQTLIPSILELEDYEISLYSQKNTSSSRRVQSRRSL</sequence>
<evidence type="ECO:0000313" key="1">
    <source>
        <dbReference type="EMBL" id="KAL2531756.1"/>
    </source>
</evidence>
<accession>A0ABD1V3J1</accession>
<dbReference type="Proteomes" id="UP001604336">
    <property type="component" value="Unassembled WGS sequence"/>
</dbReference>
<proteinExistence type="predicted"/>
<name>A0ABD1V3J1_9LAMI</name>
<gene>
    <name evidence="1" type="ORF">Adt_05107</name>
</gene>
<reference evidence="2" key="1">
    <citation type="submission" date="2024-07" db="EMBL/GenBank/DDBJ databases">
        <title>Two chromosome-level genome assemblies of Korean endemic species Abeliophyllum distichum and Forsythia ovata (Oleaceae).</title>
        <authorList>
            <person name="Jang H."/>
        </authorList>
    </citation>
    <scope>NUCLEOTIDE SEQUENCE [LARGE SCALE GENOMIC DNA]</scope>
</reference>
<protein>
    <submittedName>
        <fullName evidence="1">Uncharacterized protein</fullName>
    </submittedName>
</protein>
<dbReference type="AlphaFoldDB" id="A0ABD1V3J1"/>
<comment type="caution">
    <text evidence="1">The sequence shown here is derived from an EMBL/GenBank/DDBJ whole genome shotgun (WGS) entry which is preliminary data.</text>
</comment>
<keyword evidence="2" id="KW-1185">Reference proteome</keyword>
<organism evidence="1 2">
    <name type="scientific">Abeliophyllum distichum</name>
    <dbReference type="NCBI Taxonomy" id="126358"/>
    <lineage>
        <taxon>Eukaryota</taxon>
        <taxon>Viridiplantae</taxon>
        <taxon>Streptophyta</taxon>
        <taxon>Embryophyta</taxon>
        <taxon>Tracheophyta</taxon>
        <taxon>Spermatophyta</taxon>
        <taxon>Magnoliopsida</taxon>
        <taxon>eudicotyledons</taxon>
        <taxon>Gunneridae</taxon>
        <taxon>Pentapetalae</taxon>
        <taxon>asterids</taxon>
        <taxon>lamiids</taxon>
        <taxon>Lamiales</taxon>
        <taxon>Oleaceae</taxon>
        <taxon>Forsythieae</taxon>
        <taxon>Abeliophyllum</taxon>
    </lineage>
</organism>
<evidence type="ECO:0000313" key="2">
    <source>
        <dbReference type="Proteomes" id="UP001604336"/>
    </source>
</evidence>
<dbReference type="EMBL" id="JBFOLK010000002">
    <property type="protein sequence ID" value="KAL2531756.1"/>
    <property type="molecule type" value="Genomic_DNA"/>
</dbReference>